<reference evidence="1 2" key="1">
    <citation type="submission" date="2013-01" db="EMBL/GenBank/DDBJ databases">
        <authorList>
            <person name="Harkins D.M."/>
            <person name="Durkin A.S."/>
            <person name="Brinkac L.M."/>
            <person name="Haft D.H."/>
            <person name="Selengut J.D."/>
            <person name="Sanka R."/>
            <person name="DePew J."/>
            <person name="Purushe J."/>
            <person name="Peacock S.J."/>
            <person name="Thaipadungpanit J."/>
            <person name="Wuthiekanun V.W."/>
            <person name="Day N.P."/>
            <person name="Vinetz J.M."/>
            <person name="Sutton G.G."/>
            <person name="Nierman W.C."/>
            <person name="Fouts D.E."/>
        </authorList>
    </citation>
    <scope>NUCLEOTIDE SEQUENCE [LARGE SCALE GENOMIC DNA]</scope>
    <source>
        <strain evidence="1 2">FPW1039</strain>
    </source>
</reference>
<protein>
    <submittedName>
        <fullName evidence="1">Uncharacterized protein</fullName>
    </submittedName>
</protein>
<proteinExistence type="predicted"/>
<gene>
    <name evidence="1" type="ORF">LEP1GSC079_4847</name>
</gene>
<name>A0A0F6IFB3_LEPIR</name>
<accession>A0A0F6IFB3</accession>
<evidence type="ECO:0000313" key="1">
    <source>
        <dbReference type="EMBL" id="EMJ36738.1"/>
    </source>
</evidence>
<comment type="caution">
    <text evidence="1">The sequence shown here is derived from an EMBL/GenBank/DDBJ whole genome shotgun (WGS) entry which is preliminary data.</text>
</comment>
<organism evidence="1 2">
    <name type="scientific">Leptospira interrogans str. FPW1039</name>
    <dbReference type="NCBI Taxonomy" id="1193040"/>
    <lineage>
        <taxon>Bacteria</taxon>
        <taxon>Pseudomonadati</taxon>
        <taxon>Spirochaetota</taxon>
        <taxon>Spirochaetia</taxon>
        <taxon>Leptospirales</taxon>
        <taxon>Leptospiraceae</taxon>
        <taxon>Leptospira</taxon>
    </lineage>
</organism>
<dbReference type="Proteomes" id="UP000012164">
    <property type="component" value="Unassembled WGS sequence"/>
</dbReference>
<evidence type="ECO:0000313" key="2">
    <source>
        <dbReference type="Proteomes" id="UP000012164"/>
    </source>
</evidence>
<dbReference type="EMBL" id="AKWR02000117">
    <property type="protein sequence ID" value="EMJ36738.1"/>
    <property type="molecule type" value="Genomic_DNA"/>
</dbReference>
<sequence>MFLKERSHKSLSLVSNLIIFHFIQVSLRFKREEKFYLK</sequence>
<dbReference type="AlphaFoldDB" id="A0A0F6IFB3"/>